<dbReference type="RefSeq" id="WP_105940759.1">
    <property type="nucleotide sequence ID" value="NZ_CP027433.1"/>
</dbReference>
<dbReference type="PROSITE" id="PS00216">
    <property type="entry name" value="SUGAR_TRANSPORT_1"/>
    <property type="match status" value="1"/>
</dbReference>
<dbReference type="AlphaFoldDB" id="A0A2S0KBH7"/>
<dbReference type="InterPro" id="IPR005828">
    <property type="entry name" value="MFS_sugar_transport-like"/>
</dbReference>
<feature type="transmembrane region" description="Helical" evidence="9">
    <location>
        <begin position="376"/>
        <end position="403"/>
    </location>
</feature>
<feature type="transmembrane region" description="Helical" evidence="9">
    <location>
        <begin position="30"/>
        <end position="47"/>
    </location>
</feature>
<evidence type="ECO:0000256" key="9">
    <source>
        <dbReference type="SAM" id="Phobius"/>
    </source>
</evidence>
<feature type="transmembrane region" description="Helical" evidence="9">
    <location>
        <begin position="281"/>
        <end position="304"/>
    </location>
</feature>
<dbReference type="PRINTS" id="PR00171">
    <property type="entry name" value="SUGRTRNSPORT"/>
</dbReference>
<dbReference type="PANTHER" id="PTHR48020:SF12">
    <property type="entry name" value="PROTON MYO-INOSITOL COTRANSPORTER"/>
    <property type="match status" value="1"/>
</dbReference>
<comment type="subcellular location">
    <subcellularLocation>
        <location evidence="1">Cell membrane</location>
        <topology evidence="1">Multi-pass membrane protein</topology>
    </subcellularLocation>
</comment>
<feature type="compositionally biased region" description="Gly residues" evidence="8">
    <location>
        <begin position="1"/>
        <end position="10"/>
    </location>
</feature>
<evidence type="ECO:0000256" key="1">
    <source>
        <dbReference type="ARBA" id="ARBA00004651"/>
    </source>
</evidence>
<accession>A0A2S0KBH7</accession>
<gene>
    <name evidence="11" type="ORF">C6V83_00635</name>
</gene>
<dbReference type="Proteomes" id="UP000239814">
    <property type="component" value="Chromosome"/>
</dbReference>
<organism evidence="11 12">
    <name type="scientific">Gordonia iterans</name>
    <dbReference type="NCBI Taxonomy" id="1004901"/>
    <lineage>
        <taxon>Bacteria</taxon>
        <taxon>Bacillati</taxon>
        <taxon>Actinomycetota</taxon>
        <taxon>Actinomycetes</taxon>
        <taxon>Mycobacteriales</taxon>
        <taxon>Gordoniaceae</taxon>
        <taxon>Gordonia</taxon>
    </lineage>
</organism>
<keyword evidence="5 9" id="KW-1133">Transmembrane helix</keyword>
<dbReference type="Gene3D" id="1.20.1250.20">
    <property type="entry name" value="MFS general substrate transporter like domains"/>
    <property type="match status" value="1"/>
</dbReference>
<dbReference type="InterPro" id="IPR050814">
    <property type="entry name" value="Myo-inositol_Transporter"/>
</dbReference>
<evidence type="ECO:0000313" key="12">
    <source>
        <dbReference type="Proteomes" id="UP000239814"/>
    </source>
</evidence>
<dbReference type="OrthoDB" id="4008739at2"/>
<evidence type="ECO:0000256" key="8">
    <source>
        <dbReference type="SAM" id="MobiDB-lite"/>
    </source>
</evidence>
<evidence type="ECO:0000256" key="2">
    <source>
        <dbReference type="ARBA" id="ARBA00010992"/>
    </source>
</evidence>
<keyword evidence="6 9" id="KW-0472">Membrane</keyword>
<dbReference type="SUPFAM" id="SSF103473">
    <property type="entry name" value="MFS general substrate transporter"/>
    <property type="match status" value="1"/>
</dbReference>
<dbReference type="GO" id="GO:0022857">
    <property type="term" value="F:transmembrane transporter activity"/>
    <property type="evidence" value="ECO:0007669"/>
    <property type="project" value="InterPro"/>
</dbReference>
<dbReference type="InterPro" id="IPR020846">
    <property type="entry name" value="MFS_dom"/>
</dbReference>
<feature type="transmembrane region" description="Helical" evidence="9">
    <location>
        <begin position="415"/>
        <end position="435"/>
    </location>
</feature>
<keyword evidence="3 7" id="KW-0813">Transport</keyword>
<dbReference type="InterPro" id="IPR005829">
    <property type="entry name" value="Sugar_transporter_CS"/>
</dbReference>
<evidence type="ECO:0000256" key="5">
    <source>
        <dbReference type="ARBA" id="ARBA00022989"/>
    </source>
</evidence>
<evidence type="ECO:0000313" key="11">
    <source>
        <dbReference type="EMBL" id="AVL99010.1"/>
    </source>
</evidence>
<dbReference type="InterPro" id="IPR003663">
    <property type="entry name" value="Sugar/inositol_transpt"/>
</dbReference>
<evidence type="ECO:0000256" key="3">
    <source>
        <dbReference type="ARBA" id="ARBA00022448"/>
    </source>
</evidence>
<dbReference type="PROSITE" id="PS00217">
    <property type="entry name" value="SUGAR_TRANSPORT_2"/>
    <property type="match status" value="1"/>
</dbReference>
<feature type="transmembrane region" description="Helical" evidence="9">
    <location>
        <begin position="316"/>
        <end position="337"/>
    </location>
</feature>
<feature type="transmembrane region" description="Helical" evidence="9">
    <location>
        <begin position="123"/>
        <end position="150"/>
    </location>
</feature>
<reference evidence="11 12" key="1">
    <citation type="submission" date="2018-03" db="EMBL/GenBank/DDBJ databases">
        <title>Characteristics and genome of n-alkane degrading marine bacteria Gordonia iterans isolated from crude oil contaminated in Tae-an, South Korea.</title>
        <authorList>
            <person name="Lee S.-S."/>
            <person name="Kim H."/>
        </authorList>
    </citation>
    <scope>NUCLEOTIDE SEQUENCE [LARGE SCALE GENOMIC DNA]</scope>
    <source>
        <strain evidence="11 12">Co17</strain>
    </source>
</reference>
<feature type="region of interest" description="Disordered" evidence="8">
    <location>
        <begin position="1"/>
        <end position="20"/>
    </location>
</feature>
<keyword evidence="4 9" id="KW-0812">Transmembrane</keyword>
<feature type="transmembrane region" description="Helical" evidence="9">
    <location>
        <begin position="441"/>
        <end position="462"/>
    </location>
</feature>
<evidence type="ECO:0000256" key="6">
    <source>
        <dbReference type="ARBA" id="ARBA00023136"/>
    </source>
</evidence>
<sequence>MSGAPTGGHGAPAAEAQLPPLTKGPHSRRIGLISIIACLGGLLFGYDTGVSSGAEGPMSRELGFSDLQTGVVISSLVFAAAVGAFLGGKISDLIGRRKAIIVMAVMFFAGTLFVVFAPGSHTAGFATIVIGRIILGLAVGAASTVVPVYLAELAPFEIRGSITGRNEMAIVSGQFLAFSVNAILNETLGHVTGIWRVMFAVCAIPAVFLFFGMLRMPESPRWLVENGRIDEARAVLDTIRSRDRSKAELDQVIELTVDEEQLESGKPGLKQILSGKWLRRIILVGIGVAVAQQLTGINAIMYYGPRVLQESGFDEGASLIAATAFGLAAVIGGVIALRNMDRLDRRTTFVIGLSLTTLCHLLVGVAGLVIPEDAGYRPYVIAVLVFLFVLSMQSFLNIAVWVWLAEIFPLNVRGLAIGTAVFFGWFVNGMLALYIPTLVTALGLGTFFLFAIVGVIMLGFMWHEVPETRGRTLEGLEEDLLDGTIYNELPRRLPFAGVLYDRDRH</sequence>
<evidence type="ECO:0000256" key="7">
    <source>
        <dbReference type="RuleBase" id="RU003346"/>
    </source>
</evidence>
<feature type="transmembrane region" description="Helical" evidence="9">
    <location>
        <begin position="67"/>
        <end position="87"/>
    </location>
</feature>
<feature type="transmembrane region" description="Helical" evidence="9">
    <location>
        <begin position="170"/>
        <end position="188"/>
    </location>
</feature>
<feature type="transmembrane region" description="Helical" evidence="9">
    <location>
        <begin position="349"/>
        <end position="370"/>
    </location>
</feature>
<proteinExistence type="inferred from homology"/>
<feature type="domain" description="Major facilitator superfamily (MFS) profile" evidence="10">
    <location>
        <begin position="33"/>
        <end position="469"/>
    </location>
</feature>
<dbReference type="PROSITE" id="PS50850">
    <property type="entry name" value="MFS"/>
    <property type="match status" value="1"/>
</dbReference>
<dbReference type="NCBIfam" id="TIGR00879">
    <property type="entry name" value="SP"/>
    <property type="match status" value="1"/>
</dbReference>
<dbReference type="KEGG" id="git:C6V83_00635"/>
<keyword evidence="12" id="KW-1185">Reference proteome</keyword>
<feature type="transmembrane region" description="Helical" evidence="9">
    <location>
        <begin position="99"/>
        <end position="117"/>
    </location>
</feature>
<dbReference type="EMBL" id="CP027433">
    <property type="protein sequence ID" value="AVL99010.1"/>
    <property type="molecule type" value="Genomic_DNA"/>
</dbReference>
<evidence type="ECO:0000256" key="4">
    <source>
        <dbReference type="ARBA" id="ARBA00022692"/>
    </source>
</evidence>
<dbReference type="Pfam" id="PF00083">
    <property type="entry name" value="Sugar_tr"/>
    <property type="match status" value="1"/>
</dbReference>
<dbReference type="PANTHER" id="PTHR48020">
    <property type="entry name" value="PROTON MYO-INOSITOL COTRANSPORTER"/>
    <property type="match status" value="1"/>
</dbReference>
<comment type="similarity">
    <text evidence="2 7">Belongs to the major facilitator superfamily. Sugar transporter (TC 2.A.1.1) family.</text>
</comment>
<evidence type="ECO:0000259" key="10">
    <source>
        <dbReference type="PROSITE" id="PS50850"/>
    </source>
</evidence>
<name>A0A2S0KBH7_9ACTN</name>
<feature type="transmembrane region" description="Helical" evidence="9">
    <location>
        <begin position="194"/>
        <end position="214"/>
    </location>
</feature>
<dbReference type="GO" id="GO:0005886">
    <property type="term" value="C:plasma membrane"/>
    <property type="evidence" value="ECO:0007669"/>
    <property type="project" value="UniProtKB-SubCell"/>
</dbReference>
<protein>
    <submittedName>
        <fullName evidence="11">MFS transporter</fullName>
    </submittedName>
</protein>
<dbReference type="InterPro" id="IPR036259">
    <property type="entry name" value="MFS_trans_sf"/>
</dbReference>